<organism evidence="2 3">
    <name type="scientific">Dactylonectria macrodidyma</name>
    <dbReference type="NCBI Taxonomy" id="307937"/>
    <lineage>
        <taxon>Eukaryota</taxon>
        <taxon>Fungi</taxon>
        <taxon>Dikarya</taxon>
        <taxon>Ascomycota</taxon>
        <taxon>Pezizomycotina</taxon>
        <taxon>Sordariomycetes</taxon>
        <taxon>Hypocreomycetidae</taxon>
        <taxon>Hypocreales</taxon>
        <taxon>Nectriaceae</taxon>
        <taxon>Dactylonectria</taxon>
    </lineage>
</organism>
<dbReference type="InterPro" id="IPR058913">
    <property type="entry name" value="Integrase_dom_put"/>
</dbReference>
<protein>
    <recommendedName>
        <fullName evidence="1">Integrase core domain-containing protein</fullName>
    </recommendedName>
</protein>
<evidence type="ECO:0000313" key="2">
    <source>
        <dbReference type="EMBL" id="KAH7112678.1"/>
    </source>
</evidence>
<proteinExistence type="predicted"/>
<dbReference type="OrthoDB" id="5392716at2759"/>
<dbReference type="AlphaFoldDB" id="A0A9P9D4Q1"/>
<gene>
    <name evidence="2" type="ORF">EDB81DRAFT_312198</name>
</gene>
<dbReference type="Proteomes" id="UP000738349">
    <property type="component" value="Unassembled WGS sequence"/>
</dbReference>
<evidence type="ECO:0000259" key="1">
    <source>
        <dbReference type="Pfam" id="PF24764"/>
    </source>
</evidence>
<comment type="caution">
    <text evidence="2">The sequence shown here is derived from an EMBL/GenBank/DDBJ whole genome shotgun (WGS) entry which is preliminary data.</text>
</comment>
<keyword evidence="3" id="KW-1185">Reference proteome</keyword>
<accession>A0A9P9D4Q1</accession>
<feature type="domain" description="Integrase core" evidence="1">
    <location>
        <begin position="323"/>
        <end position="512"/>
    </location>
</feature>
<sequence>MVPARTLATTAAKRCTLYVKDGDAKPRGKKRGRKRKALDDDDDILDAIRSVPLKHLRTLADVFNKVTDDVEDETDESDSDQVIFVSVQDSIPGDRPRLASHGRSASCFRKGFSTYRSCLHTFFSLGGVGRTDLFGNRIDLEPYREQIRGKWQLRWTNAALCEWLRTDLNVPVSDTTLKRFLRIWGFQREGRTEVTDALRDRLRFHFFEHYLTDERLLQVLQSKGFSITQKGLVRLRQEMDLRKRHTREENITLREQAISRIARAVDPTRRLAGYGREYLRTKLRQQGFSTSRDVLYSAYKEVHQRSFRDRLVEFRRRRTGWTCPGPNFIWSIDAYDKLKPYGFEIYAGIDTYSRYIPWFFVGFSTHTSIGVGLQYLSIIRERGFTPRIIRADRGKETPVVAGLHWYHSSHIGRERIQPLTGEAVPIKFKDCFVYGKSIHNVKIESWWNRLCKGRSQFWRTVFGALHTVGLFEPSHIYDQIALLYIYMEPLDTDLRGFVRVWNNHYIRKQPNRPHVVPGVPYILFHHPEQSSTEDFAEPIIPAVLEEMEELLGHRSFDLSSYLSTEVLALCKSVLSRSVRDGSEQRRVNGVDIPLYRSYIYLREQLEDHHKSGVDPRLHLQEPPTGGIRHLEDELRTRGFDLDWHVRGGTDDSDNEWDVNSETGSARN</sequence>
<dbReference type="EMBL" id="JAGMUV010000037">
    <property type="protein sequence ID" value="KAH7112678.1"/>
    <property type="molecule type" value="Genomic_DNA"/>
</dbReference>
<dbReference type="PANTHER" id="PTHR46791:SF5">
    <property type="entry name" value="CLR5 DOMAIN-CONTAINING PROTEIN-RELATED"/>
    <property type="match status" value="1"/>
</dbReference>
<reference evidence="2" key="1">
    <citation type="journal article" date="2021" name="Nat. Commun.">
        <title>Genetic determinants of endophytism in the Arabidopsis root mycobiome.</title>
        <authorList>
            <person name="Mesny F."/>
            <person name="Miyauchi S."/>
            <person name="Thiergart T."/>
            <person name="Pickel B."/>
            <person name="Atanasova L."/>
            <person name="Karlsson M."/>
            <person name="Huettel B."/>
            <person name="Barry K.W."/>
            <person name="Haridas S."/>
            <person name="Chen C."/>
            <person name="Bauer D."/>
            <person name="Andreopoulos W."/>
            <person name="Pangilinan J."/>
            <person name="LaButti K."/>
            <person name="Riley R."/>
            <person name="Lipzen A."/>
            <person name="Clum A."/>
            <person name="Drula E."/>
            <person name="Henrissat B."/>
            <person name="Kohler A."/>
            <person name="Grigoriev I.V."/>
            <person name="Martin F.M."/>
            <person name="Hacquard S."/>
        </authorList>
    </citation>
    <scope>NUCLEOTIDE SEQUENCE</scope>
    <source>
        <strain evidence="2">MPI-CAGE-AT-0147</strain>
    </source>
</reference>
<evidence type="ECO:0000313" key="3">
    <source>
        <dbReference type="Proteomes" id="UP000738349"/>
    </source>
</evidence>
<dbReference type="Pfam" id="PF24764">
    <property type="entry name" value="rva_4"/>
    <property type="match status" value="1"/>
</dbReference>
<name>A0A9P9D4Q1_9HYPO</name>
<dbReference type="PANTHER" id="PTHR46791">
    <property type="entry name" value="EXPRESSED PROTEIN"/>
    <property type="match status" value="1"/>
</dbReference>